<accession>A0AAV7LZ44</accession>
<evidence type="ECO:0000313" key="1">
    <source>
        <dbReference type="EMBL" id="KAJ1095629.1"/>
    </source>
</evidence>
<evidence type="ECO:0000313" key="2">
    <source>
        <dbReference type="Proteomes" id="UP001066276"/>
    </source>
</evidence>
<gene>
    <name evidence="1" type="ORF">NDU88_000788</name>
</gene>
<proteinExistence type="predicted"/>
<dbReference type="EMBL" id="JANPWB010000014">
    <property type="protein sequence ID" value="KAJ1095629.1"/>
    <property type="molecule type" value="Genomic_DNA"/>
</dbReference>
<keyword evidence="2" id="KW-1185">Reference proteome</keyword>
<protein>
    <submittedName>
        <fullName evidence="1">Uncharacterized protein</fullName>
    </submittedName>
</protein>
<dbReference type="Proteomes" id="UP001066276">
    <property type="component" value="Chromosome 10"/>
</dbReference>
<sequence>MPSSFPLAVSHSHPRAQAGCERDRHYYVVPRCATLDDWVTTGARSPAPRGYSGNPKCVLRPVAVGDLEK</sequence>
<dbReference type="AlphaFoldDB" id="A0AAV7LZ44"/>
<reference evidence="1" key="1">
    <citation type="journal article" date="2022" name="bioRxiv">
        <title>Sequencing and chromosome-scale assembly of the giantPleurodeles waltlgenome.</title>
        <authorList>
            <person name="Brown T."/>
            <person name="Elewa A."/>
            <person name="Iarovenko S."/>
            <person name="Subramanian E."/>
            <person name="Araus A.J."/>
            <person name="Petzold A."/>
            <person name="Susuki M."/>
            <person name="Suzuki K.-i.T."/>
            <person name="Hayashi T."/>
            <person name="Toyoda A."/>
            <person name="Oliveira C."/>
            <person name="Osipova E."/>
            <person name="Leigh N.D."/>
            <person name="Simon A."/>
            <person name="Yun M.H."/>
        </authorList>
    </citation>
    <scope>NUCLEOTIDE SEQUENCE</scope>
    <source>
        <strain evidence="1">20211129_DDA</strain>
        <tissue evidence="1">Liver</tissue>
    </source>
</reference>
<comment type="caution">
    <text evidence="1">The sequence shown here is derived from an EMBL/GenBank/DDBJ whole genome shotgun (WGS) entry which is preliminary data.</text>
</comment>
<organism evidence="1 2">
    <name type="scientific">Pleurodeles waltl</name>
    <name type="common">Iberian ribbed newt</name>
    <dbReference type="NCBI Taxonomy" id="8319"/>
    <lineage>
        <taxon>Eukaryota</taxon>
        <taxon>Metazoa</taxon>
        <taxon>Chordata</taxon>
        <taxon>Craniata</taxon>
        <taxon>Vertebrata</taxon>
        <taxon>Euteleostomi</taxon>
        <taxon>Amphibia</taxon>
        <taxon>Batrachia</taxon>
        <taxon>Caudata</taxon>
        <taxon>Salamandroidea</taxon>
        <taxon>Salamandridae</taxon>
        <taxon>Pleurodelinae</taxon>
        <taxon>Pleurodeles</taxon>
    </lineage>
</organism>
<name>A0AAV7LZ44_PLEWA</name>